<feature type="transmembrane region" description="Helical" evidence="6">
    <location>
        <begin position="91"/>
        <end position="115"/>
    </location>
</feature>
<gene>
    <name evidence="7" type="ORF">ACFFH4_15810</name>
</gene>
<evidence type="ECO:0000256" key="6">
    <source>
        <dbReference type="SAM" id="Phobius"/>
    </source>
</evidence>
<keyword evidence="5 6" id="KW-0472">Membrane</keyword>
<evidence type="ECO:0000256" key="3">
    <source>
        <dbReference type="ARBA" id="ARBA00022692"/>
    </source>
</evidence>
<keyword evidence="3 6" id="KW-0812">Transmembrane</keyword>
<sequence length="201" mass="21655">MNVILGCLVVSFGIFILQNAQVTTGGTAGLALSLTYAIHLPFSVMFFLINIPFYILAVFKMGWKFTLSTLFAVTVLSLLTEMVQLLPDFSISPWIGAIVGGIVCGFGLSILFLNGSSLGGANILSLYLQQKFKLDPGKTIFVFDFMVIVIGLFSIGLLNGFYSVLSIVMISYIISYFKGKIAAQNVVKPKVVRGSAQPSAS</sequence>
<dbReference type="PANTHER" id="PTHR33545:SF5">
    <property type="entry name" value="UPF0750 MEMBRANE PROTEIN YITT"/>
    <property type="match status" value="1"/>
</dbReference>
<dbReference type="Proteomes" id="UP001589833">
    <property type="component" value="Unassembled WGS sequence"/>
</dbReference>
<feature type="transmembrane region" description="Helical" evidence="6">
    <location>
        <begin position="36"/>
        <end position="58"/>
    </location>
</feature>
<proteinExistence type="predicted"/>
<evidence type="ECO:0000256" key="2">
    <source>
        <dbReference type="ARBA" id="ARBA00022475"/>
    </source>
</evidence>
<evidence type="ECO:0000313" key="8">
    <source>
        <dbReference type="Proteomes" id="UP001589833"/>
    </source>
</evidence>
<protein>
    <submittedName>
        <fullName evidence="7">YitT family protein</fullName>
    </submittedName>
</protein>
<organism evidence="7 8">
    <name type="scientific">Halalkalibacter alkalisediminis</name>
    <dbReference type="NCBI Taxonomy" id="935616"/>
    <lineage>
        <taxon>Bacteria</taxon>
        <taxon>Bacillati</taxon>
        <taxon>Bacillota</taxon>
        <taxon>Bacilli</taxon>
        <taxon>Bacillales</taxon>
        <taxon>Bacillaceae</taxon>
        <taxon>Halalkalibacter</taxon>
    </lineage>
</organism>
<dbReference type="RefSeq" id="WP_273847326.1">
    <property type="nucleotide sequence ID" value="NZ_JAQQWT010000025.1"/>
</dbReference>
<reference evidence="7 8" key="1">
    <citation type="submission" date="2024-09" db="EMBL/GenBank/DDBJ databases">
        <authorList>
            <person name="Sun Q."/>
            <person name="Mori K."/>
        </authorList>
    </citation>
    <scope>NUCLEOTIDE SEQUENCE [LARGE SCALE GENOMIC DNA]</scope>
    <source>
        <strain evidence="7 8">NCAIM B.02301</strain>
    </source>
</reference>
<dbReference type="InterPro" id="IPR003740">
    <property type="entry name" value="YitT"/>
</dbReference>
<name>A0ABV6NIF2_9BACI</name>
<keyword evidence="8" id="KW-1185">Reference proteome</keyword>
<accession>A0ABV6NIF2</accession>
<dbReference type="InterPro" id="IPR051461">
    <property type="entry name" value="UPF0750_membrane"/>
</dbReference>
<evidence type="ECO:0000256" key="1">
    <source>
        <dbReference type="ARBA" id="ARBA00004651"/>
    </source>
</evidence>
<comment type="caution">
    <text evidence="7">The sequence shown here is derived from an EMBL/GenBank/DDBJ whole genome shotgun (WGS) entry which is preliminary data.</text>
</comment>
<keyword evidence="2" id="KW-1003">Cell membrane</keyword>
<comment type="subcellular location">
    <subcellularLocation>
        <location evidence="1">Cell membrane</location>
        <topology evidence="1">Multi-pass membrane protein</topology>
    </subcellularLocation>
</comment>
<keyword evidence="4 6" id="KW-1133">Transmembrane helix</keyword>
<dbReference type="PANTHER" id="PTHR33545">
    <property type="entry name" value="UPF0750 MEMBRANE PROTEIN YITT-RELATED"/>
    <property type="match status" value="1"/>
</dbReference>
<evidence type="ECO:0000256" key="5">
    <source>
        <dbReference type="ARBA" id="ARBA00023136"/>
    </source>
</evidence>
<dbReference type="EMBL" id="JBHLTR010000027">
    <property type="protein sequence ID" value="MFC0560469.1"/>
    <property type="molecule type" value="Genomic_DNA"/>
</dbReference>
<evidence type="ECO:0000313" key="7">
    <source>
        <dbReference type="EMBL" id="MFC0560469.1"/>
    </source>
</evidence>
<evidence type="ECO:0000256" key="4">
    <source>
        <dbReference type="ARBA" id="ARBA00022989"/>
    </source>
</evidence>
<feature type="transmembrane region" description="Helical" evidence="6">
    <location>
        <begin position="65"/>
        <end position="85"/>
    </location>
</feature>
<dbReference type="Pfam" id="PF02588">
    <property type="entry name" value="YitT_membrane"/>
    <property type="match status" value="1"/>
</dbReference>